<reference evidence="2" key="1">
    <citation type="submission" date="2022-11" db="UniProtKB">
        <authorList>
            <consortium name="WormBaseParasite"/>
        </authorList>
    </citation>
    <scope>IDENTIFICATION</scope>
</reference>
<dbReference type="WBParaSite" id="PS1159_v2.g14536.t1">
    <property type="protein sequence ID" value="PS1159_v2.g14536.t1"/>
    <property type="gene ID" value="PS1159_v2.g14536"/>
</dbReference>
<name>A0AC35F784_9BILA</name>
<protein>
    <submittedName>
        <fullName evidence="2">YhhN-like protein</fullName>
    </submittedName>
</protein>
<proteinExistence type="predicted"/>
<sequence>MARALALYVALIAIFYVQTEGFTLYHNWLYVILKTLPCLALSAIVYFEQTPLKGDESFTHALGLLLGATGDFLISLYDGGLVPGAFVFGMGHLFYMSKIVTRMNQLSKELSCIVVLYGTLMTHFFLIPQLSAAPISTMILMVYAAILCTAVVLSGSVYFYGTSNKNGKQNGDLIRFIGYCLFFISDSLLLLCHVGKQLPYHNLAILSTYFTSQYMILAGETQELV</sequence>
<evidence type="ECO:0000313" key="1">
    <source>
        <dbReference type="Proteomes" id="UP000887580"/>
    </source>
</evidence>
<accession>A0AC35F784</accession>
<dbReference type="Proteomes" id="UP000887580">
    <property type="component" value="Unplaced"/>
</dbReference>
<organism evidence="1 2">
    <name type="scientific">Panagrolaimus sp. PS1159</name>
    <dbReference type="NCBI Taxonomy" id="55785"/>
    <lineage>
        <taxon>Eukaryota</taxon>
        <taxon>Metazoa</taxon>
        <taxon>Ecdysozoa</taxon>
        <taxon>Nematoda</taxon>
        <taxon>Chromadorea</taxon>
        <taxon>Rhabditida</taxon>
        <taxon>Tylenchina</taxon>
        <taxon>Panagrolaimomorpha</taxon>
        <taxon>Panagrolaimoidea</taxon>
        <taxon>Panagrolaimidae</taxon>
        <taxon>Panagrolaimus</taxon>
    </lineage>
</organism>
<evidence type="ECO:0000313" key="2">
    <source>
        <dbReference type="WBParaSite" id="PS1159_v2.g14536.t1"/>
    </source>
</evidence>